<comment type="caution">
    <text evidence="2">The sequence shown here is derived from an EMBL/GenBank/DDBJ whole genome shotgun (WGS) entry which is preliminary data.</text>
</comment>
<keyword evidence="3" id="KW-1185">Reference proteome</keyword>
<feature type="compositionally biased region" description="Acidic residues" evidence="1">
    <location>
        <begin position="263"/>
        <end position="272"/>
    </location>
</feature>
<protein>
    <submittedName>
        <fullName evidence="2">Ribosomal protein L17</fullName>
    </submittedName>
</protein>
<accession>A0A841EBR1</accession>
<proteinExistence type="predicted"/>
<sequence>MEEVEIPVSSLLLDTRNPRHRATKGQNEAIAALLGGHPEKIHNLAVSISEEGLNPLDRILVVRSDAGYVVLEGNRRIAAIKLTDNPALCQDPQWKRKFESVPSGRVSKINCVAVQSREEAEDWLTLRHGGELDGRGIVRWSSGMRIRRQAKAGTSEYRALAVINWLFEQTENGSNPQLYNRIEQVVDEKITTFARLIVDPDIRSYCKFSIDGTEIVTHDRAELVLVRLKKIVDDLIGGLTVTQVKQKEQRLAYIERIRNELGEDSDNAEESDGSLTGESERRVRPKDGGGAEGDNKYGDKSVSPDDVGARNDPAPEQPPQEQEYGGGHSGGQNTEEEPDAPPEKPQQNGKKRSKRNQPARPTKLFHGLRLKNASRRTKDVLREAQRLELESFKNSAAALTRMVVELVVVEAIETNGWKSKERQELKERIRTCLANIDPENNEVKLKDIRNQIDTRNSLISANTMNAFLHNYHYFPTVAELVAISDKYVHFLSMLDEEMGDGR</sequence>
<feature type="compositionally biased region" description="Basic and acidic residues" evidence="1">
    <location>
        <begin position="278"/>
        <end position="309"/>
    </location>
</feature>
<evidence type="ECO:0000256" key="1">
    <source>
        <dbReference type="SAM" id="MobiDB-lite"/>
    </source>
</evidence>
<keyword evidence="2" id="KW-0687">Ribonucleoprotein</keyword>
<organism evidence="2 3">
    <name type="scientific">Streptomonospora salina</name>
    <dbReference type="NCBI Taxonomy" id="104205"/>
    <lineage>
        <taxon>Bacteria</taxon>
        <taxon>Bacillati</taxon>
        <taxon>Actinomycetota</taxon>
        <taxon>Actinomycetes</taxon>
        <taxon>Streptosporangiales</taxon>
        <taxon>Nocardiopsidaceae</taxon>
        <taxon>Streptomonospora</taxon>
    </lineage>
</organism>
<keyword evidence="2" id="KW-0689">Ribosomal protein</keyword>
<dbReference type="Gene3D" id="3.90.1530.30">
    <property type="match status" value="1"/>
</dbReference>
<gene>
    <name evidence="2" type="ORF">HNR25_002254</name>
</gene>
<reference evidence="2 3" key="1">
    <citation type="submission" date="2020-08" db="EMBL/GenBank/DDBJ databases">
        <title>Sequencing the genomes of 1000 actinobacteria strains.</title>
        <authorList>
            <person name="Klenk H.-P."/>
        </authorList>
    </citation>
    <scope>NUCLEOTIDE SEQUENCE [LARGE SCALE GENOMIC DNA]</scope>
    <source>
        <strain evidence="2 3">DSM 44593</strain>
    </source>
</reference>
<dbReference type="AlphaFoldDB" id="A0A841EBR1"/>
<dbReference type="EMBL" id="JACHLY010000001">
    <property type="protein sequence ID" value="MBB5998503.1"/>
    <property type="molecule type" value="Genomic_DNA"/>
</dbReference>
<name>A0A841EBR1_9ACTN</name>
<evidence type="ECO:0000313" key="2">
    <source>
        <dbReference type="EMBL" id="MBB5998503.1"/>
    </source>
</evidence>
<dbReference type="GO" id="GO:0005840">
    <property type="term" value="C:ribosome"/>
    <property type="evidence" value="ECO:0007669"/>
    <property type="project" value="UniProtKB-KW"/>
</dbReference>
<dbReference type="RefSeq" id="WP_184634797.1">
    <property type="nucleotide sequence ID" value="NZ_BAABKT010000007.1"/>
</dbReference>
<evidence type="ECO:0000313" key="3">
    <source>
        <dbReference type="Proteomes" id="UP000578077"/>
    </source>
</evidence>
<feature type="region of interest" description="Disordered" evidence="1">
    <location>
        <begin position="263"/>
        <end position="365"/>
    </location>
</feature>
<dbReference type="Proteomes" id="UP000578077">
    <property type="component" value="Unassembled WGS sequence"/>
</dbReference>